<keyword evidence="6" id="KW-0597">Phosphoprotein</keyword>
<keyword evidence="4" id="KW-1003">Cell membrane</keyword>
<keyword evidence="13" id="KW-0902">Two-component regulatory system</keyword>
<dbReference type="OrthoDB" id="9804645at2"/>
<evidence type="ECO:0000256" key="11">
    <source>
        <dbReference type="ARBA" id="ARBA00022840"/>
    </source>
</evidence>
<evidence type="ECO:0000259" key="17">
    <source>
        <dbReference type="PROSITE" id="PS50885"/>
    </source>
</evidence>
<dbReference type="GO" id="GO:0005524">
    <property type="term" value="F:ATP binding"/>
    <property type="evidence" value="ECO:0007669"/>
    <property type="project" value="UniProtKB-KW"/>
</dbReference>
<proteinExistence type="predicted"/>
<dbReference type="PATRIC" id="fig|631454.5.peg.2552"/>
<dbReference type="SMART" id="SM00388">
    <property type="entry name" value="HisKA"/>
    <property type="match status" value="1"/>
</dbReference>
<dbReference type="Pfam" id="PF02518">
    <property type="entry name" value="HATPase_c"/>
    <property type="match status" value="1"/>
</dbReference>
<keyword evidence="7" id="KW-0808">Transferase</keyword>
<dbReference type="Pfam" id="PF00672">
    <property type="entry name" value="HAMP"/>
    <property type="match status" value="1"/>
</dbReference>
<dbReference type="SUPFAM" id="SSF47384">
    <property type="entry name" value="Homodimeric domain of signal transducing histidine kinase"/>
    <property type="match status" value="1"/>
</dbReference>
<dbReference type="InterPro" id="IPR003660">
    <property type="entry name" value="HAMP_dom"/>
</dbReference>
<evidence type="ECO:0000256" key="8">
    <source>
        <dbReference type="ARBA" id="ARBA00022692"/>
    </source>
</evidence>
<dbReference type="CDD" id="cd06225">
    <property type="entry name" value="HAMP"/>
    <property type="match status" value="1"/>
</dbReference>
<dbReference type="Gene3D" id="1.10.287.130">
    <property type="match status" value="1"/>
</dbReference>
<dbReference type="InterPro" id="IPR050980">
    <property type="entry name" value="2C_sensor_his_kinase"/>
</dbReference>
<name>V4RFH1_9HYPH</name>
<evidence type="ECO:0000256" key="9">
    <source>
        <dbReference type="ARBA" id="ARBA00022741"/>
    </source>
</evidence>
<dbReference type="STRING" id="631454.N177_2583"/>
<dbReference type="PROSITE" id="PS50885">
    <property type="entry name" value="HAMP"/>
    <property type="match status" value="1"/>
</dbReference>
<dbReference type="EC" id="2.7.13.3" evidence="3"/>
<dbReference type="InterPro" id="IPR005467">
    <property type="entry name" value="His_kinase_dom"/>
</dbReference>
<evidence type="ECO:0000256" key="7">
    <source>
        <dbReference type="ARBA" id="ARBA00022679"/>
    </source>
</evidence>
<evidence type="ECO:0000256" key="10">
    <source>
        <dbReference type="ARBA" id="ARBA00022777"/>
    </source>
</evidence>
<comment type="subcellular location">
    <subcellularLocation>
        <location evidence="2">Cell inner membrane</location>
        <topology evidence="2">Multi-pass membrane protein</topology>
    </subcellularLocation>
</comment>
<comment type="caution">
    <text evidence="18">The sequence shown here is derived from an EMBL/GenBank/DDBJ whole genome shotgun (WGS) entry which is preliminary data.</text>
</comment>
<keyword evidence="19" id="KW-1185">Reference proteome</keyword>
<reference evidence="18 19" key="1">
    <citation type="journal article" date="2014" name="Genome Announc.">
        <title>Draft Genome Sequence of Lutibaculum baratangense Strain AMV1T, Isolated from a Mud Volcano in Andamans, India.</title>
        <authorList>
            <person name="Singh A."/>
            <person name="Sreenivas A."/>
            <person name="Sathyanarayana Reddy G."/>
            <person name="Pinnaka A.K."/>
            <person name="Shivaji S."/>
        </authorList>
    </citation>
    <scope>NUCLEOTIDE SEQUENCE [LARGE SCALE GENOMIC DNA]</scope>
    <source>
        <strain evidence="18 19">AMV1</strain>
    </source>
</reference>
<evidence type="ECO:0000313" key="19">
    <source>
        <dbReference type="Proteomes" id="UP000017819"/>
    </source>
</evidence>
<evidence type="ECO:0000256" key="14">
    <source>
        <dbReference type="ARBA" id="ARBA00023136"/>
    </source>
</evidence>
<dbReference type="EMBL" id="AWXZ01000035">
    <property type="protein sequence ID" value="ESR24134.1"/>
    <property type="molecule type" value="Genomic_DNA"/>
</dbReference>
<dbReference type="InterPro" id="IPR036097">
    <property type="entry name" value="HisK_dim/P_sf"/>
</dbReference>
<evidence type="ECO:0000256" key="6">
    <source>
        <dbReference type="ARBA" id="ARBA00022553"/>
    </source>
</evidence>
<evidence type="ECO:0000256" key="5">
    <source>
        <dbReference type="ARBA" id="ARBA00022519"/>
    </source>
</evidence>
<dbReference type="PROSITE" id="PS50109">
    <property type="entry name" value="HIS_KIN"/>
    <property type="match status" value="1"/>
</dbReference>
<accession>V4RFH1</accession>
<dbReference type="SUPFAM" id="SSF55874">
    <property type="entry name" value="ATPase domain of HSP90 chaperone/DNA topoisomerase II/histidine kinase"/>
    <property type="match status" value="1"/>
</dbReference>
<dbReference type="InterPro" id="IPR003661">
    <property type="entry name" value="HisK_dim/P_dom"/>
</dbReference>
<evidence type="ECO:0000256" key="3">
    <source>
        <dbReference type="ARBA" id="ARBA00012438"/>
    </source>
</evidence>
<evidence type="ECO:0000259" key="16">
    <source>
        <dbReference type="PROSITE" id="PS50109"/>
    </source>
</evidence>
<dbReference type="InterPro" id="IPR003594">
    <property type="entry name" value="HATPase_dom"/>
</dbReference>
<organism evidence="18 19">
    <name type="scientific">Lutibaculum baratangense AMV1</name>
    <dbReference type="NCBI Taxonomy" id="631454"/>
    <lineage>
        <taxon>Bacteria</taxon>
        <taxon>Pseudomonadati</taxon>
        <taxon>Pseudomonadota</taxon>
        <taxon>Alphaproteobacteria</taxon>
        <taxon>Hyphomicrobiales</taxon>
        <taxon>Tepidamorphaceae</taxon>
        <taxon>Lutibaculum</taxon>
    </lineage>
</organism>
<dbReference type="eggNOG" id="COG2205">
    <property type="taxonomic scope" value="Bacteria"/>
</dbReference>
<keyword evidence="8 15" id="KW-0812">Transmembrane</keyword>
<keyword evidence="14 15" id="KW-0472">Membrane</keyword>
<dbReference type="InterPro" id="IPR004358">
    <property type="entry name" value="Sig_transdc_His_kin-like_C"/>
</dbReference>
<dbReference type="RefSeq" id="WP_023432712.1">
    <property type="nucleotide sequence ID" value="NZ_AWXZ01000035.1"/>
</dbReference>
<evidence type="ECO:0000256" key="13">
    <source>
        <dbReference type="ARBA" id="ARBA00023012"/>
    </source>
</evidence>
<keyword evidence="11" id="KW-0067">ATP-binding</keyword>
<protein>
    <recommendedName>
        <fullName evidence="3">histidine kinase</fullName>
        <ecNumber evidence="3">2.7.13.3</ecNumber>
    </recommendedName>
</protein>
<dbReference type="Proteomes" id="UP000017819">
    <property type="component" value="Unassembled WGS sequence"/>
</dbReference>
<dbReference type="GO" id="GO:0005886">
    <property type="term" value="C:plasma membrane"/>
    <property type="evidence" value="ECO:0007669"/>
    <property type="project" value="UniProtKB-SubCell"/>
</dbReference>
<dbReference type="PRINTS" id="PR00344">
    <property type="entry name" value="BCTRLSENSOR"/>
</dbReference>
<dbReference type="SMART" id="SM00304">
    <property type="entry name" value="HAMP"/>
    <property type="match status" value="1"/>
</dbReference>
<dbReference type="Gene3D" id="3.30.565.10">
    <property type="entry name" value="Histidine kinase-like ATPase, C-terminal domain"/>
    <property type="match status" value="1"/>
</dbReference>
<keyword evidence="12 15" id="KW-1133">Transmembrane helix</keyword>
<evidence type="ECO:0000256" key="1">
    <source>
        <dbReference type="ARBA" id="ARBA00000085"/>
    </source>
</evidence>
<sequence>MRLVPKSFAGQLALLLLIALLVAQTAAFVLFAMERTQDARERFKDLVISRTTTLVRLLPDLPPSERPELLETASSRYLRFWISDQPPEGADPGRFERFGPDLARYLDMPPTSVSVVLLDEDPLPRHRAEHHHRRDPIEAWGEDGGNAAIERPRRENHPHTPRERAFWLALSVELGDGNWLNAVTGPPPPARPFGRAFLWSLGLSALAVGLVAAVVGRRMVRPMRKLADAAQRYGRGERFPPLVETGPDEARRSTRAFNEMRERLDSFVADRTRMLAAISHDLRTPITSLRLRAELVDDEETREKLVETLEEMQHMTEAALAFARADQAEEETRSVDITALVDSLVEDLAELGMDVTANGGEPAVARCRPMALRRAVRNVLENAVRYGERAQVGVSRSGPDIRIEVRDDGPGIPDGDVERMFEPFVRAESSRSRETGGIGLGLAIARTIMRAHGGDIALANRAGGGLEATLTLPAVT</sequence>
<evidence type="ECO:0000256" key="12">
    <source>
        <dbReference type="ARBA" id="ARBA00022989"/>
    </source>
</evidence>
<feature type="domain" description="HAMP" evidence="17">
    <location>
        <begin position="217"/>
        <end position="269"/>
    </location>
</feature>
<feature type="domain" description="Histidine kinase" evidence="16">
    <location>
        <begin position="277"/>
        <end position="476"/>
    </location>
</feature>
<dbReference type="CDD" id="cd00082">
    <property type="entry name" value="HisKA"/>
    <property type="match status" value="1"/>
</dbReference>
<keyword evidence="5" id="KW-0997">Cell inner membrane</keyword>
<dbReference type="PANTHER" id="PTHR44936:SF5">
    <property type="entry name" value="SENSOR HISTIDINE KINASE ENVZ"/>
    <property type="match status" value="1"/>
</dbReference>
<evidence type="ECO:0000256" key="15">
    <source>
        <dbReference type="SAM" id="Phobius"/>
    </source>
</evidence>
<dbReference type="InterPro" id="IPR036890">
    <property type="entry name" value="HATPase_C_sf"/>
</dbReference>
<gene>
    <name evidence="18" type="ORF">N177_2583</name>
</gene>
<evidence type="ECO:0000256" key="2">
    <source>
        <dbReference type="ARBA" id="ARBA00004429"/>
    </source>
</evidence>
<dbReference type="PANTHER" id="PTHR44936">
    <property type="entry name" value="SENSOR PROTEIN CREC"/>
    <property type="match status" value="1"/>
</dbReference>
<keyword evidence="9" id="KW-0547">Nucleotide-binding</keyword>
<feature type="transmembrane region" description="Helical" evidence="15">
    <location>
        <begin position="196"/>
        <end position="216"/>
    </location>
</feature>
<keyword evidence="10 18" id="KW-0418">Kinase</keyword>
<dbReference type="Pfam" id="PF00512">
    <property type="entry name" value="HisKA"/>
    <property type="match status" value="1"/>
</dbReference>
<evidence type="ECO:0000256" key="4">
    <source>
        <dbReference type="ARBA" id="ARBA00022475"/>
    </source>
</evidence>
<evidence type="ECO:0000313" key="18">
    <source>
        <dbReference type="EMBL" id="ESR24134.1"/>
    </source>
</evidence>
<comment type="catalytic activity">
    <reaction evidence="1">
        <text>ATP + protein L-histidine = ADP + protein N-phospho-L-histidine.</text>
        <dbReference type="EC" id="2.7.13.3"/>
    </reaction>
</comment>
<dbReference type="AlphaFoldDB" id="V4RFH1"/>
<dbReference type="GO" id="GO:0000155">
    <property type="term" value="F:phosphorelay sensor kinase activity"/>
    <property type="evidence" value="ECO:0007669"/>
    <property type="project" value="InterPro"/>
</dbReference>
<dbReference type="SMART" id="SM00387">
    <property type="entry name" value="HATPase_c"/>
    <property type="match status" value="1"/>
</dbReference>